<evidence type="ECO:0000313" key="3">
    <source>
        <dbReference type="Proteomes" id="UP000177811"/>
    </source>
</evidence>
<evidence type="ECO:0000256" key="1">
    <source>
        <dbReference type="ARBA" id="ARBA00008591"/>
    </source>
</evidence>
<reference evidence="2 3" key="1">
    <citation type="journal article" date="2016" name="Nat. Commun.">
        <title>Thousands of microbial genomes shed light on interconnected biogeochemical processes in an aquifer system.</title>
        <authorList>
            <person name="Anantharaman K."/>
            <person name="Brown C.T."/>
            <person name="Hug L.A."/>
            <person name="Sharon I."/>
            <person name="Castelle C.J."/>
            <person name="Probst A.J."/>
            <person name="Thomas B.C."/>
            <person name="Singh A."/>
            <person name="Wilkins M.J."/>
            <person name="Karaoz U."/>
            <person name="Brodie E.L."/>
            <person name="Williams K.H."/>
            <person name="Hubbard S.S."/>
            <person name="Banfield J.F."/>
        </authorList>
    </citation>
    <scope>NUCLEOTIDE SEQUENCE [LARGE SCALE GENOMIC DNA]</scope>
</reference>
<dbReference type="InterPro" id="IPR018445">
    <property type="entry name" value="Put_Phosphate_transp_reg"/>
</dbReference>
<proteinExistence type="inferred from homology"/>
<dbReference type="InterPro" id="IPR038078">
    <property type="entry name" value="PhoU-like_sf"/>
</dbReference>
<sequence length="223" mass="25039">MVWPWQKRQPSFFELFESHANIVHAAADLLKRLLDAAASGEPASGAHLISAIPASIKEKEHEADVITHAVMRRINTEFITPIDKEDIRALTQALDDVVDYIYKASKAFATVYELQVSTPEAQRLSATILDGTKALVQICRLLKHPRKNADAIRELCIEIHRLENMGDEIKEEARRGIFGRLGAQTIDLPLYLAWADIYNLLEIVTDKAEDCANVADQILMKHS</sequence>
<dbReference type="PANTHER" id="PTHR37298">
    <property type="entry name" value="UPF0111 PROTEIN YKAA"/>
    <property type="match status" value="1"/>
</dbReference>
<organism evidence="2 3">
    <name type="scientific">Candidatus Sungbacteria bacterium RIFCSPHIGHO2_02_FULL_51_29</name>
    <dbReference type="NCBI Taxonomy" id="1802273"/>
    <lineage>
        <taxon>Bacteria</taxon>
        <taxon>Candidatus Sungiibacteriota</taxon>
    </lineage>
</organism>
<dbReference type="Pfam" id="PF01865">
    <property type="entry name" value="PhoU_div"/>
    <property type="match status" value="1"/>
</dbReference>
<dbReference type="InterPro" id="IPR052912">
    <property type="entry name" value="UPF0111_domain"/>
</dbReference>
<comment type="caution">
    <text evidence="2">The sequence shown here is derived from an EMBL/GenBank/DDBJ whole genome shotgun (WGS) entry which is preliminary data.</text>
</comment>
<dbReference type="AlphaFoldDB" id="A0A1G2KT44"/>
<protein>
    <recommendedName>
        <fullName evidence="4">Phosphate transport regulator</fullName>
    </recommendedName>
</protein>
<dbReference type="Gene3D" id="1.20.58.220">
    <property type="entry name" value="Phosphate transport system protein phou homolog 2, domain 2"/>
    <property type="match status" value="1"/>
</dbReference>
<name>A0A1G2KT44_9BACT</name>
<comment type="similarity">
    <text evidence="1">Belongs to the UPF0111 family.</text>
</comment>
<evidence type="ECO:0008006" key="4">
    <source>
        <dbReference type="Google" id="ProtNLM"/>
    </source>
</evidence>
<dbReference type="Proteomes" id="UP000177811">
    <property type="component" value="Unassembled WGS sequence"/>
</dbReference>
<dbReference type="PANTHER" id="PTHR37298:SF1">
    <property type="entry name" value="UPF0111 PROTEIN YKAA"/>
    <property type="match status" value="1"/>
</dbReference>
<evidence type="ECO:0000313" key="2">
    <source>
        <dbReference type="EMBL" id="OHA02503.1"/>
    </source>
</evidence>
<dbReference type="EMBL" id="MHQL01000033">
    <property type="protein sequence ID" value="OHA02503.1"/>
    <property type="molecule type" value="Genomic_DNA"/>
</dbReference>
<gene>
    <name evidence="2" type="ORF">A3C16_01255</name>
</gene>
<accession>A0A1G2KT44</accession>